<evidence type="ECO:0000313" key="2">
    <source>
        <dbReference type="Proteomes" id="UP001458946"/>
    </source>
</evidence>
<gene>
    <name evidence="1" type="ORF">Dxin01_02919</name>
</gene>
<dbReference type="RefSeq" id="WP_353543142.1">
    <property type="nucleotide sequence ID" value="NZ_BAABRN010000040.1"/>
</dbReference>
<sequence length="429" mass="47907">MTGNGRMKVSALRGGPQRKSVQRVRWLSGYRGFGKPDTLIENLSNYLRQHRLTDTVYALRLEKRPRKGEFYFFLTFETEYPEQLPQDVQDCLADCSMLRSALGPCSEEQVTGFVGHEVKVKALGQCLTYRALRLEVSGDPFSYEAAPSQDTPLGEASEKLLWFLSAVGQGSWSTLQSACGALGVADSAHSLARILSLLGHLEMSSDGERWSINPTQCVEINDESGESLYFQIGARIPASEGERQPQRNGPPRLVIQEAKEIISQPAETLAPLLPNLTEYREGLAIVGGVSSVQHQISQFDGLHFRPEPFTGTAGLYEVTAKTGRRMTLLYQAGEWRRGEWYGLRYLNLHAEGLLLPAQYDNTTGRLALPADQRPPLLYERALVLSSGLLPQWYGEWLVYNNIPLSVAQIVTEKLDLPLQEVARLEENHE</sequence>
<dbReference type="Proteomes" id="UP001458946">
    <property type="component" value="Unassembled WGS sequence"/>
</dbReference>
<accession>A0ABP9VF18</accession>
<evidence type="ECO:0000313" key="1">
    <source>
        <dbReference type="EMBL" id="GAA5503170.1"/>
    </source>
</evidence>
<comment type="caution">
    <text evidence="1">The sequence shown here is derived from an EMBL/GenBank/DDBJ whole genome shotgun (WGS) entry which is preliminary data.</text>
</comment>
<name>A0ABP9VF18_9DEIO</name>
<proteinExistence type="predicted"/>
<organism evidence="1 2">
    <name type="scientific">Deinococcus xinjiangensis</name>
    <dbReference type="NCBI Taxonomy" id="457454"/>
    <lineage>
        <taxon>Bacteria</taxon>
        <taxon>Thermotogati</taxon>
        <taxon>Deinococcota</taxon>
        <taxon>Deinococci</taxon>
        <taxon>Deinococcales</taxon>
        <taxon>Deinococcaceae</taxon>
        <taxon>Deinococcus</taxon>
    </lineage>
</organism>
<protein>
    <submittedName>
        <fullName evidence="1">Uncharacterized protein</fullName>
    </submittedName>
</protein>
<reference evidence="1 2" key="1">
    <citation type="submission" date="2024-02" db="EMBL/GenBank/DDBJ databases">
        <title>Deinococcus xinjiangensis NBRC 107630.</title>
        <authorList>
            <person name="Ichikawa N."/>
            <person name="Katano-Makiyama Y."/>
            <person name="Hidaka K."/>
        </authorList>
    </citation>
    <scope>NUCLEOTIDE SEQUENCE [LARGE SCALE GENOMIC DNA]</scope>
    <source>
        <strain evidence="1 2">NBRC 107630</strain>
    </source>
</reference>
<dbReference type="EMBL" id="BAABRN010000040">
    <property type="protein sequence ID" value="GAA5503170.1"/>
    <property type="molecule type" value="Genomic_DNA"/>
</dbReference>
<keyword evidence="2" id="KW-1185">Reference proteome</keyword>